<gene>
    <name evidence="2" type="ORF">GCM10011316_15870</name>
</gene>
<evidence type="ECO:0000313" key="2">
    <source>
        <dbReference type="EMBL" id="GGB44669.1"/>
    </source>
</evidence>
<comment type="caution">
    <text evidence="2">The sequence shown here is derived from an EMBL/GenBank/DDBJ whole genome shotgun (WGS) entry which is preliminary data.</text>
</comment>
<evidence type="ECO:0000256" key="1">
    <source>
        <dbReference type="SAM" id="SignalP"/>
    </source>
</evidence>
<accession>A0A916TH58</accession>
<evidence type="ECO:0000313" key="3">
    <source>
        <dbReference type="Proteomes" id="UP000605148"/>
    </source>
</evidence>
<feature type="chain" id="PRO_5038023551" evidence="1">
    <location>
        <begin position="24"/>
        <end position="201"/>
    </location>
</feature>
<proteinExistence type="predicted"/>
<protein>
    <submittedName>
        <fullName evidence="2">Uncharacterized protein</fullName>
    </submittedName>
</protein>
<organism evidence="2 3">
    <name type="scientific">Roseibium aquae</name>
    <dbReference type="NCBI Taxonomy" id="1323746"/>
    <lineage>
        <taxon>Bacteria</taxon>
        <taxon>Pseudomonadati</taxon>
        <taxon>Pseudomonadota</taxon>
        <taxon>Alphaproteobacteria</taxon>
        <taxon>Hyphomicrobiales</taxon>
        <taxon>Stappiaceae</taxon>
        <taxon>Roseibium</taxon>
    </lineage>
</organism>
<name>A0A916TH58_9HYPH</name>
<reference evidence="2" key="2">
    <citation type="submission" date="2020-09" db="EMBL/GenBank/DDBJ databases">
        <authorList>
            <person name="Sun Q."/>
            <person name="Zhou Y."/>
        </authorList>
    </citation>
    <scope>NUCLEOTIDE SEQUENCE</scope>
    <source>
        <strain evidence="2">CGMCC 1.12426</strain>
    </source>
</reference>
<dbReference type="EMBL" id="BMFA01000004">
    <property type="protein sequence ID" value="GGB44669.1"/>
    <property type="molecule type" value="Genomic_DNA"/>
</dbReference>
<reference evidence="2" key="1">
    <citation type="journal article" date="2014" name="Int. J. Syst. Evol. Microbiol.">
        <title>Complete genome sequence of Corynebacterium casei LMG S-19264T (=DSM 44701T), isolated from a smear-ripened cheese.</title>
        <authorList>
            <consortium name="US DOE Joint Genome Institute (JGI-PGF)"/>
            <person name="Walter F."/>
            <person name="Albersmeier A."/>
            <person name="Kalinowski J."/>
            <person name="Ruckert C."/>
        </authorList>
    </citation>
    <scope>NUCLEOTIDE SEQUENCE</scope>
    <source>
        <strain evidence="2">CGMCC 1.12426</strain>
    </source>
</reference>
<sequence length="201" mass="21455">MYRTFKTAVCAAVAAGFVAGAAAAPIPQETFNLPDDDLAVTVASASLAQADPLESDLTIWVGEVEIEGRRTIWVELIDTYGEVIYSSEVNNNETHLLPDGRAVVVHAIDPALTVAKTDESRLLTEGETVVTRRVVEESTAGTSVEFIEVTEHSLGPDTEKSGLLRLAEFGDAVWASLLGLVHAAAVSAQVAWNWIVDTLHA</sequence>
<dbReference type="AlphaFoldDB" id="A0A916TH58"/>
<keyword evidence="1" id="KW-0732">Signal</keyword>
<dbReference type="Proteomes" id="UP000605148">
    <property type="component" value="Unassembled WGS sequence"/>
</dbReference>
<feature type="signal peptide" evidence="1">
    <location>
        <begin position="1"/>
        <end position="23"/>
    </location>
</feature>
<keyword evidence="3" id="KW-1185">Reference proteome</keyword>